<reference evidence="9 10" key="1">
    <citation type="submission" date="2013-08" db="EMBL/GenBank/DDBJ databases">
        <title>Flavobacterium limnosediminis JC2902 genome sequencing.</title>
        <authorList>
            <person name="Lee K."/>
            <person name="Yi H."/>
            <person name="Park S."/>
            <person name="Chun J."/>
        </authorList>
    </citation>
    <scope>NUCLEOTIDE SEQUENCE [LARGE SCALE GENOMIC DNA]</scope>
    <source>
        <strain evidence="9 10">JC2902</strain>
    </source>
</reference>
<dbReference type="Gene3D" id="2.170.130.10">
    <property type="entry name" value="TonB-dependent receptor, plug domain"/>
    <property type="match status" value="1"/>
</dbReference>
<dbReference type="RefSeq" id="WP_023578978.1">
    <property type="nucleotide sequence ID" value="NZ_AVGG01000005.1"/>
</dbReference>
<dbReference type="PATRIC" id="fig|1341181.4.peg.1315"/>
<gene>
    <name evidence="9" type="ORF">FLJC2902T_13360</name>
</gene>
<dbReference type="InterPro" id="IPR039426">
    <property type="entry name" value="TonB-dep_rcpt-like"/>
</dbReference>
<feature type="domain" description="TonB-dependent receptor plug" evidence="8">
    <location>
        <begin position="111"/>
        <end position="236"/>
    </location>
</feature>
<dbReference type="EMBL" id="AVGG01000005">
    <property type="protein sequence ID" value="ESU28742.1"/>
    <property type="molecule type" value="Genomic_DNA"/>
</dbReference>
<evidence type="ECO:0000256" key="3">
    <source>
        <dbReference type="ARBA" id="ARBA00022452"/>
    </source>
</evidence>
<keyword evidence="3 7" id="KW-1134">Transmembrane beta strand</keyword>
<comment type="subcellular location">
    <subcellularLocation>
        <location evidence="1 7">Cell outer membrane</location>
        <topology evidence="1 7">Multi-pass membrane protein</topology>
    </subcellularLocation>
</comment>
<dbReference type="Proteomes" id="UP000018004">
    <property type="component" value="Unassembled WGS sequence"/>
</dbReference>
<evidence type="ECO:0000313" key="9">
    <source>
        <dbReference type="EMBL" id="ESU28742.1"/>
    </source>
</evidence>
<dbReference type="AlphaFoldDB" id="V6SRD7"/>
<keyword evidence="10" id="KW-1185">Reference proteome</keyword>
<dbReference type="eggNOG" id="COG1629">
    <property type="taxonomic scope" value="Bacteria"/>
</dbReference>
<dbReference type="NCBIfam" id="TIGR04057">
    <property type="entry name" value="SusC_RagA_signa"/>
    <property type="match status" value="1"/>
</dbReference>
<dbReference type="STRING" id="1341181.FLJC2902T_13360"/>
<dbReference type="PROSITE" id="PS52016">
    <property type="entry name" value="TONB_DEPENDENT_REC_3"/>
    <property type="match status" value="1"/>
</dbReference>
<evidence type="ECO:0000256" key="5">
    <source>
        <dbReference type="ARBA" id="ARBA00023136"/>
    </source>
</evidence>
<dbReference type="InterPro" id="IPR036942">
    <property type="entry name" value="Beta-barrel_TonB_sf"/>
</dbReference>
<keyword evidence="4 7" id="KW-0812">Transmembrane</keyword>
<dbReference type="NCBIfam" id="TIGR04056">
    <property type="entry name" value="OMP_RagA_SusC"/>
    <property type="match status" value="1"/>
</dbReference>
<organism evidence="9 10">
    <name type="scientific">Flavobacterium limnosediminis JC2902</name>
    <dbReference type="NCBI Taxonomy" id="1341181"/>
    <lineage>
        <taxon>Bacteria</taxon>
        <taxon>Pseudomonadati</taxon>
        <taxon>Bacteroidota</taxon>
        <taxon>Flavobacteriia</taxon>
        <taxon>Flavobacteriales</taxon>
        <taxon>Flavobacteriaceae</taxon>
        <taxon>Flavobacterium</taxon>
    </lineage>
</organism>
<dbReference type="Gene3D" id="2.60.40.1120">
    <property type="entry name" value="Carboxypeptidase-like, regulatory domain"/>
    <property type="match status" value="1"/>
</dbReference>
<keyword evidence="2 7" id="KW-0813">Transport</keyword>
<evidence type="ECO:0000256" key="2">
    <source>
        <dbReference type="ARBA" id="ARBA00022448"/>
    </source>
</evidence>
<dbReference type="InterPro" id="IPR037066">
    <property type="entry name" value="Plug_dom_sf"/>
</dbReference>
<dbReference type="InterPro" id="IPR012910">
    <property type="entry name" value="Plug_dom"/>
</dbReference>
<name>V6SRD7_9FLAO</name>
<dbReference type="Pfam" id="PF13715">
    <property type="entry name" value="CarbopepD_reg_2"/>
    <property type="match status" value="1"/>
</dbReference>
<keyword evidence="5 7" id="KW-0472">Membrane</keyword>
<comment type="similarity">
    <text evidence="7">Belongs to the TonB-dependent receptor family.</text>
</comment>
<sequence length="979" mass="107492">MLPFTLHAKSVPPVIELQTHTVTGTVSDNSGTLPGVSISIKNSNKGTISGSNGSYAIEAQPNDTLVFSFIGYKTRFIPVNGQKTINITLQEDATQLQEVKVNAGYYSVKEKERTGSIAKVKAADIEKQPVSNPLAAMQGRMSGVSITQTTGNPGGSFNVQVRGINSIRSDGNSPLYIVDGVPFASQSLSNENISVGSLPGTVSPLNSINPSDIESIEVLKDADATAIYGSRGANGVVLITTKKGKAGQTRFNIQTYSSIGKVTRRMDLMNTEQYLAMRAEAFVNDGITTYPDNAYDINGTWDPNSYTDWQEELIGGTAFINNAQASVSGGSETTQFLLNGAYRHETSVYPGDESYKKGSVHGSIRHKSANNRFNLNFSADYSGDKNTLPGLDLTPLAYTLAPNAPALYDANGNLNWENGTFNNPLAYLEGEYLVTTGNLISNAVLSYKLHSNLELKTSLGYNEMRISEKRTIPTTMFNPALELGLDAARLYLNNGNTKSWIIEPQLNWKKIWSQIKLEALIGTTFQQQKTQLLAQAGSGFPGNSMINNIAAASNIEILNNSVTDYKYQAIFGRINVNWKEKYIVNLTGRRDGSSRFGPENRFANFGAIGTAWVFSKEPIFEKISNTLSFGKIRGSYGITGNDQIGDYQYLDTYEVTPNIYNGTTGIQPTRLFNPNFGWETNKKLEMALELGFLRDNILVTAAYFNNKSSNQLVGIPLPGTTGFSSIQSNLGATVQNTGLEIDIRTVNYNRKGFNWNTMLNFTAPKNKLTEFPGLIGSTYENMLVIGQPLSIVKTYHYTGIDPVTGLFTFEDYNGDGQITATDDKKYVADTSVEYYGGLTNQVTYKNWTLDFLFQFVKQQARNYRYSTAMPGTLSNQPLDILDNESHQLYSTGENPDAVDAYMKYIDSDVTISDASFIRLKSLGLSYSVPSGWSKSASAKVYVQGQNLATITNYKGADPETHSFYLPPLRQFTLGVQLEF</sequence>
<dbReference type="SUPFAM" id="SSF56935">
    <property type="entry name" value="Porins"/>
    <property type="match status" value="1"/>
</dbReference>
<evidence type="ECO:0000256" key="4">
    <source>
        <dbReference type="ARBA" id="ARBA00022692"/>
    </source>
</evidence>
<dbReference type="GO" id="GO:0009279">
    <property type="term" value="C:cell outer membrane"/>
    <property type="evidence" value="ECO:0007669"/>
    <property type="project" value="UniProtKB-SubCell"/>
</dbReference>
<evidence type="ECO:0000259" key="8">
    <source>
        <dbReference type="Pfam" id="PF07715"/>
    </source>
</evidence>
<dbReference type="SUPFAM" id="SSF49464">
    <property type="entry name" value="Carboxypeptidase regulatory domain-like"/>
    <property type="match status" value="1"/>
</dbReference>
<dbReference type="InterPro" id="IPR008969">
    <property type="entry name" value="CarboxyPept-like_regulatory"/>
</dbReference>
<dbReference type="InterPro" id="IPR023997">
    <property type="entry name" value="TonB-dep_OMP_SusC/RagA_CS"/>
</dbReference>
<accession>V6SRD7</accession>
<evidence type="ECO:0000313" key="10">
    <source>
        <dbReference type="Proteomes" id="UP000018004"/>
    </source>
</evidence>
<evidence type="ECO:0000256" key="1">
    <source>
        <dbReference type="ARBA" id="ARBA00004571"/>
    </source>
</evidence>
<comment type="caution">
    <text evidence="9">The sequence shown here is derived from an EMBL/GenBank/DDBJ whole genome shotgun (WGS) entry which is preliminary data.</text>
</comment>
<evidence type="ECO:0000256" key="7">
    <source>
        <dbReference type="PROSITE-ProRule" id="PRU01360"/>
    </source>
</evidence>
<evidence type="ECO:0000256" key="6">
    <source>
        <dbReference type="ARBA" id="ARBA00023237"/>
    </source>
</evidence>
<dbReference type="Pfam" id="PF07715">
    <property type="entry name" value="Plug"/>
    <property type="match status" value="1"/>
</dbReference>
<dbReference type="Gene3D" id="2.40.170.20">
    <property type="entry name" value="TonB-dependent receptor, beta-barrel domain"/>
    <property type="match status" value="1"/>
</dbReference>
<protein>
    <submittedName>
        <fullName evidence="9">Putative outer membrane protein</fullName>
    </submittedName>
</protein>
<proteinExistence type="inferred from homology"/>
<keyword evidence="6 7" id="KW-0998">Cell outer membrane</keyword>
<dbReference type="InterPro" id="IPR023996">
    <property type="entry name" value="TonB-dep_OMP_SusC/RagA"/>
</dbReference>